<keyword evidence="1" id="KW-0614">Plasmid</keyword>
<proteinExistence type="predicted"/>
<organism evidence="1 2">
    <name type="scientific">Streptomyces nigrescens</name>
    <dbReference type="NCBI Taxonomy" id="1920"/>
    <lineage>
        <taxon>Bacteria</taxon>
        <taxon>Bacillati</taxon>
        <taxon>Actinomycetota</taxon>
        <taxon>Actinomycetes</taxon>
        <taxon>Kitasatosporales</taxon>
        <taxon>Streptomycetaceae</taxon>
        <taxon>Streptomyces</taxon>
    </lineage>
</organism>
<accession>A0ABM8A7Z3</accession>
<dbReference type="Proteomes" id="UP001059597">
    <property type="component" value="Plasmid SNP1"/>
</dbReference>
<protein>
    <recommendedName>
        <fullName evidence="3">Transposase</fullName>
    </recommendedName>
</protein>
<gene>
    <name evidence="1" type="ORF">HEK616_82550</name>
</gene>
<name>A0ABM8A7Z3_STRNI</name>
<evidence type="ECO:0000313" key="1">
    <source>
        <dbReference type="EMBL" id="BDM74768.1"/>
    </source>
</evidence>
<dbReference type="EMBL" id="AP026074">
    <property type="protein sequence ID" value="BDM74768.1"/>
    <property type="molecule type" value="Genomic_DNA"/>
</dbReference>
<evidence type="ECO:0000313" key="2">
    <source>
        <dbReference type="Proteomes" id="UP001059597"/>
    </source>
</evidence>
<geneLocation type="plasmid" evidence="1 2">
    <name>SNP1</name>
</geneLocation>
<reference evidence="1" key="1">
    <citation type="submission" date="2022-06" db="EMBL/GenBank/DDBJ databases">
        <title>Complete genome sequence of Streptomyces nigrescens HEK616.</title>
        <authorList>
            <person name="Asamizu S."/>
            <person name="Onaka H."/>
        </authorList>
    </citation>
    <scope>NUCLEOTIDE SEQUENCE</scope>
    <source>
        <strain evidence="1">HEK616</strain>
        <plasmid evidence="1">SNP1</plasmid>
    </source>
</reference>
<sequence>MLAPPPDPAQRARLAEIRDNLIARVAEAETEGWLGEAEGLQVSLAGAEEKLRQLDRGHGQHTVVGLGIPTTHGDR</sequence>
<evidence type="ECO:0008006" key="3">
    <source>
        <dbReference type="Google" id="ProtNLM"/>
    </source>
</evidence>
<keyword evidence="2" id="KW-1185">Reference proteome</keyword>